<organism evidence="2 3">
    <name type="scientific">Baudoinia panamericana (strain UAMH 10762)</name>
    <name type="common">Angels' share fungus</name>
    <name type="synonym">Baudoinia compniacensis (strain UAMH 10762)</name>
    <dbReference type="NCBI Taxonomy" id="717646"/>
    <lineage>
        <taxon>Eukaryota</taxon>
        <taxon>Fungi</taxon>
        <taxon>Dikarya</taxon>
        <taxon>Ascomycota</taxon>
        <taxon>Pezizomycotina</taxon>
        <taxon>Dothideomycetes</taxon>
        <taxon>Dothideomycetidae</taxon>
        <taxon>Mycosphaerellales</taxon>
        <taxon>Teratosphaeriaceae</taxon>
        <taxon>Baudoinia</taxon>
    </lineage>
</organism>
<dbReference type="EMBL" id="KB445562">
    <property type="protein sequence ID" value="EMC92171.1"/>
    <property type="molecule type" value="Genomic_DNA"/>
</dbReference>
<dbReference type="Gene3D" id="2.60.110.10">
    <property type="entry name" value="Thaumatin"/>
    <property type="match status" value="1"/>
</dbReference>
<dbReference type="GeneID" id="19113461"/>
<sequence length="383" mass="40344">MRGSRFALLAGAYTTLTCVHAEHHMQKYKVEKRQDGDTSIPLIISSSCPDIIYPAVLTQGGTGPTNTGWAAQPNSNQTLYVSEDWQGRVWARTNCSNIGSGSSSSSSTSSGSTGCSTGDCGGLVACKGPGTPPATLAEFTLSGSHQQTFYDISLVDGYNLPMAIQILPNDVQTLEQLDQSTTNPSCVASPNNLAAQNFNPYANNQQFLGTSSSSPLPFDTKNTANSVTNWCPWDLQIKPPSTPSNGVYPYPDTNIARPAFNPCISACSKYNQDNYCCLGAYNSVNKCQPGYYSKAAKGVCPDAYSYAFDDQTSTFIVPAGGGFQVVFCPGGRSTNIIASKGSTAIEHGSSNGSHWALGSAGRPLIDGTLVRIAVLALAGAVFL</sequence>
<reference evidence="2 3" key="1">
    <citation type="journal article" date="2012" name="PLoS Pathog.">
        <title>Diverse lifestyles and strategies of plant pathogenesis encoded in the genomes of eighteen Dothideomycetes fungi.</title>
        <authorList>
            <person name="Ohm R.A."/>
            <person name="Feau N."/>
            <person name="Henrissat B."/>
            <person name="Schoch C.L."/>
            <person name="Horwitz B.A."/>
            <person name="Barry K.W."/>
            <person name="Condon B.J."/>
            <person name="Copeland A.C."/>
            <person name="Dhillon B."/>
            <person name="Glaser F."/>
            <person name="Hesse C.N."/>
            <person name="Kosti I."/>
            <person name="LaButti K."/>
            <person name="Lindquist E.A."/>
            <person name="Lucas S."/>
            <person name="Salamov A.A."/>
            <person name="Bradshaw R.E."/>
            <person name="Ciuffetti L."/>
            <person name="Hamelin R.C."/>
            <person name="Kema G.H.J."/>
            <person name="Lawrence C."/>
            <person name="Scott J.A."/>
            <person name="Spatafora J.W."/>
            <person name="Turgeon B.G."/>
            <person name="de Wit P.J.G.M."/>
            <person name="Zhong S."/>
            <person name="Goodwin S.B."/>
            <person name="Grigoriev I.V."/>
        </authorList>
    </citation>
    <scope>NUCLEOTIDE SEQUENCE [LARGE SCALE GENOMIC DNA]</scope>
    <source>
        <strain evidence="2 3">UAMH 10762</strain>
    </source>
</reference>
<dbReference type="Pfam" id="PF00314">
    <property type="entry name" value="Thaumatin"/>
    <property type="match status" value="1"/>
</dbReference>
<keyword evidence="1" id="KW-0732">Signal</keyword>
<dbReference type="Proteomes" id="UP000011761">
    <property type="component" value="Unassembled WGS sequence"/>
</dbReference>
<evidence type="ECO:0000313" key="2">
    <source>
        <dbReference type="EMBL" id="EMC92171.1"/>
    </source>
</evidence>
<dbReference type="PROSITE" id="PS51367">
    <property type="entry name" value="THAUMATIN_2"/>
    <property type="match status" value="1"/>
</dbReference>
<dbReference type="AlphaFoldDB" id="M2M784"/>
<dbReference type="SMART" id="SM00205">
    <property type="entry name" value="THN"/>
    <property type="match status" value="1"/>
</dbReference>
<dbReference type="SUPFAM" id="SSF49870">
    <property type="entry name" value="Osmotin, thaumatin-like protein"/>
    <property type="match status" value="1"/>
</dbReference>
<accession>M2M784</accession>
<dbReference type="KEGG" id="bcom:BAUCODRAFT_38201"/>
<evidence type="ECO:0000256" key="1">
    <source>
        <dbReference type="SAM" id="SignalP"/>
    </source>
</evidence>
<gene>
    <name evidence="2" type="ORF">BAUCODRAFT_38201</name>
</gene>
<dbReference type="HOGENOM" id="CLU_043181_7_0_1"/>
<dbReference type="InterPro" id="IPR001938">
    <property type="entry name" value="Thaumatin"/>
</dbReference>
<dbReference type="eggNOG" id="ENOG502QPIR">
    <property type="taxonomic scope" value="Eukaryota"/>
</dbReference>
<dbReference type="PANTHER" id="PTHR31048">
    <property type="entry name" value="OS03G0233200 PROTEIN"/>
    <property type="match status" value="1"/>
</dbReference>
<feature type="signal peptide" evidence="1">
    <location>
        <begin position="1"/>
        <end position="21"/>
    </location>
</feature>
<dbReference type="RefSeq" id="XP_007680350.1">
    <property type="nucleotide sequence ID" value="XM_007682160.1"/>
</dbReference>
<evidence type="ECO:0008006" key="4">
    <source>
        <dbReference type="Google" id="ProtNLM"/>
    </source>
</evidence>
<protein>
    <recommendedName>
        <fullName evidence="4">Osmotin, thaumatin-like protein</fullName>
    </recommendedName>
</protein>
<dbReference type="OrthoDB" id="430315at2759"/>
<keyword evidence="3" id="KW-1185">Reference proteome</keyword>
<evidence type="ECO:0000313" key="3">
    <source>
        <dbReference type="Proteomes" id="UP000011761"/>
    </source>
</evidence>
<dbReference type="InterPro" id="IPR037176">
    <property type="entry name" value="Osmotin/thaumatin-like_sf"/>
</dbReference>
<dbReference type="OMA" id="PCKSACA"/>
<feature type="chain" id="PRO_5004021166" description="Osmotin, thaumatin-like protein" evidence="1">
    <location>
        <begin position="22"/>
        <end position="383"/>
    </location>
</feature>
<proteinExistence type="predicted"/>
<name>M2M784_BAUPA</name>
<dbReference type="STRING" id="717646.M2M784"/>